<sequence length="630" mass="70364">MSKLNDKPKVSAGTLKTAGRLMKYVTGPYKVQFIIVLICILMTSISSIAVSLSLRFLLDDYILPLVGQQDPNFSELYKAMAVLACIFILGVIASFVYNRMMVVIGQGVLKKVRDEMFEHMQTLPIRYFDQNTNGSIMSLYTNDTDTLRQMINQSIPQVLMSSFTIVVTFISMLLLSPILTVLAVLVILLMIVVARYVGGNSGKYFIRQQIDLADVTGYVEEQMNGQRVIKVFNHEKRTEEDFDRLNERLYESASSAHTFASMMGPIIGNMGNLQFVLTAIFGGVLSVAGIGGITLGIMASYLQFTRSFTQPFMQIAQQFNSIIMALAGAERIFHMIDEKPEVDDGYVTLVNAKRNPDGSLTECEERTGLWAWKHPHQADGSVTYTELKGDVRFFDMSFGYTDDHMVLHDLTLYAKPGQKVAFVGSTGAGKTTITNLINRFYDVQDGKIRYDGININKIKKADLRHSLGIVLQDTHLFTGTIMENIRYGKLDATDEEVYAAARLAHADQFINMLPQGYDTVLTGDGEELSQGQRQLLAIARAAIADPPVLILDEATSSIDTRTERIVQKGMDNLMKGRTVFVIAHRLSTIRNSDAIMVLEHGRIIERGTHKELLAMKGTYYQLYTGKLELS</sequence>
<dbReference type="GO" id="GO:0015421">
    <property type="term" value="F:ABC-type oligopeptide transporter activity"/>
    <property type="evidence" value="ECO:0007669"/>
    <property type="project" value="TreeGrafter"/>
</dbReference>
<feature type="domain" description="ABC transmembrane type-1" evidence="10">
    <location>
        <begin position="34"/>
        <end position="324"/>
    </location>
</feature>
<proteinExistence type="predicted"/>
<feature type="domain" description="ABC transporter" evidence="9">
    <location>
        <begin position="391"/>
        <end position="625"/>
    </location>
</feature>
<dbReference type="PROSITE" id="PS50929">
    <property type="entry name" value="ABC_TM1F"/>
    <property type="match status" value="1"/>
</dbReference>
<keyword evidence="5 11" id="KW-0067">ATP-binding</keyword>
<dbReference type="InterPro" id="IPR017871">
    <property type="entry name" value="ABC_transporter-like_CS"/>
</dbReference>
<keyword evidence="4" id="KW-0547">Nucleotide-binding</keyword>
<dbReference type="AlphaFoldDB" id="A0A9D2R983"/>
<reference evidence="11" key="1">
    <citation type="journal article" date="2021" name="PeerJ">
        <title>Extensive microbial diversity within the chicken gut microbiome revealed by metagenomics and culture.</title>
        <authorList>
            <person name="Gilroy R."/>
            <person name="Ravi A."/>
            <person name="Getino M."/>
            <person name="Pursley I."/>
            <person name="Horton D.L."/>
            <person name="Alikhan N.F."/>
            <person name="Baker D."/>
            <person name="Gharbi K."/>
            <person name="Hall N."/>
            <person name="Watson M."/>
            <person name="Adriaenssens E.M."/>
            <person name="Foster-Nyarko E."/>
            <person name="Jarju S."/>
            <person name="Secka A."/>
            <person name="Antonio M."/>
            <person name="Oren A."/>
            <person name="Chaudhuri R.R."/>
            <person name="La Ragione R."/>
            <person name="Hildebrand F."/>
            <person name="Pallen M.J."/>
        </authorList>
    </citation>
    <scope>NUCLEOTIDE SEQUENCE</scope>
    <source>
        <strain evidence="11">ChiW19-6364</strain>
    </source>
</reference>
<evidence type="ECO:0000313" key="12">
    <source>
        <dbReference type="Proteomes" id="UP000823850"/>
    </source>
</evidence>
<dbReference type="CDD" id="cd18547">
    <property type="entry name" value="ABC_6TM_Tm288_like"/>
    <property type="match status" value="1"/>
</dbReference>
<evidence type="ECO:0000256" key="4">
    <source>
        <dbReference type="ARBA" id="ARBA00022741"/>
    </source>
</evidence>
<dbReference type="Pfam" id="PF00664">
    <property type="entry name" value="ABC_membrane"/>
    <property type="match status" value="1"/>
</dbReference>
<evidence type="ECO:0000256" key="8">
    <source>
        <dbReference type="SAM" id="Phobius"/>
    </source>
</evidence>
<dbReference type="InterPro" id="IPR039421">
    <property type="entry name" value="Type_1_exporter"/>
</dbReference>
<gene>
    <name evidence="11" type="ORF">H9913_03745</name>
</gene>
<dbReference type="Pfam" id="PF00005">
    <property type="entry name" value="ABC_tran"/>
    <property type="match status" value="1"/>
</dbReference>
<dbReference type="GO" id="GO:0005524">
    <property type="term" value="F:ATP binding"/>
    <property type="evidence" value="ECO:0007669"/>
    <property type="project" value="UniProtKB-KW"/>
</dbReference>
<protein>
    <submittedName>
        <fullName evidence="11">ABC transporter ATP-binding protein/permease</fullName>
    </submittedName>
</protein>
<evidence type="ECO:0000256" key="3">
    <source>
        <dbReference type="ARBA" id="ARBA00022692"/>
    </source>
</evidence>
<reference evidence="11" key="2">
    <citation type="submission" date="2021-04" db="EMBL/GenBank/DDBJ databases">
        <authorList>
            <person name="Gilroy R."/>
        </authorList>
    </citation>
    <scope>NUCLEOTIDE SEQUENCE</scope>
    <source>
        <strain evidence="11">ChiW19-6364</strain>
    </source>
</reference>
<dbReference type="InterPro" id="IPR003593">
    <property type="entry name" value="AAA+_ATPase"/>
</dbReference>
<keyword evidence="7 8" id="KW-0472">Membrane</keyword>
<dbReference type="SUPFAM" id="SSF52540">
    <property type="entry name" value="P-loop containing nucleoside triphosphate hydrolases"/>
    <property type="match status" value="1"/>
</dbReference>
<dbReference type="InterPro" id="IPR027417">
    <property type="entry name" value="P-loop_NTPase"/>
</dbReference>
<dbReference type="SMART" id="SM00382">
    <property type="entry name" value="AAA"/>
    <property type="match status" value="1"/>
</dbReference>
<evidence type="ECO:0000259" key="9">
    <source>
        <dbReference type="PROSITE" id="PS50893"/>
    </source>
</evidence>
<dbReference type="FunFam" id="3.40.50.300:FF:000287">
    <property type="entry name" value="Multidrug ABC transporter ATP-binding protein"/>
    <property type="match status" value="1"/>
</dbReference>
<evidence type="ECO:0000259" key="10">
    <source>
        <dbReference type="PROSITE" id="PS50929"/>
    </source>
</evidence>
<dbReference type="GO" id="GO:0005886">
    <property type="term" value="C:plasma membrane"/>
    <property type="evidence" value="ECO:0007669"/>
    <property type="project" value="UniProtKB-SubCell"/>
</dbReference>
<feature type="transmembrane region" description="Helical" evidence="8">
    <location>
        <begin position="275"/>
        <end position="302"/>
    </location>
</feature>
<evidence type="ECO:0000256" key="7">
    <source>
        <dbReference type="ARBA" id="ARBA00023136"/>
    </source>
</evidence>
<comment type="caution">
    <text evidence="11">The sequence shown here is derived from an EMBL/GenBank/DDBJ whole genome shotgun (WGS) entry which is preliminary data.</text>
</comment>
<feature type="transmembrane region" description="Helical" evidence="8">
    <location>
        <begin position="181"/>
        <end position="198"/>
    </location>
</feature>
<dbReference type="PROSITE" id="PS00211">
    <property type="entry name" value="ABC_TRANSPORTER_1"/>
    <property type="match status" value="1"/>
</dbReference>
<evidence type="ECO:0000256" key="6">
    <source>
        <dbReference type="ARBA" id="ARBA00022989"/>
    </source>
</evidence>
<dbReference type="Proteomes" id="UP000823850">
    <property type="component" value="Unassembled WGS sequence"/>
</dbReference>
<dbReference type="InterPro" id="IPR003439">
    <property type="entry name" value="ABC_transporter-like_ATP-bd"/>
</dbReference>
<evidence type="ECO:0000256" key="2">
    <source>
        <dbReference type="ARBA" id="ARBA00022448"/>
    </source>
</evidence>
<name>A0A9D2R983_9FIRM</name>
<dbReference type="PANTHER" id="PTHR43394:SF1">
    <property type="entry name" value="ATP-BINDING CASSETTE SUB-FAMILY B MEMBER 10, MITOCHONDRIAL"/>
    <property type="match status" value="1"/>
</dbReference>
<keyword evidence="2" id="KW-0813">Transport</keyword>
<feature type="transmembrane region" description="Helical" evidence="8">
    <location>
        <begin position="31"/>
        <end position="56"/>
    </location>
</feature>
<feature type="transmembrane region" description="Helical" evidence="8">
    <location>
        <begin position="158"/>
        <end position="175"/>
    </location>
</feature>
<evidence type="ECO:0000256" key="5">
    <source>
        <dbReference type="ARBA" id="ARBA00022840"/>
    </source>
</evidence>
<organism evidence="11 12">
    <name type="scientific">Candidatus Blautia stercoripullorum</name>
    <dbReference type="NCBI Taxonomy" id="2838502"/>
    <lineage>
        <taxon>Bacteria</taxon>
        <taxon>Bacillati</taxon>
        <taxon>Bacillota</taxon>
        <taxon>Clostridia</taxon>
        <taxon>Lachnospirales</taxon>
        <taxon>Lachnospiraceae</taxon>
        <taxon>Blautia</taxon>
    </lineage>
</organism>
<evidence type="ECO:0000313" key="11">
    <source>
        <dbReference type="EMBL" id="HJD39116.1"/>
    </source>
</evidence>
<dbReference type="Gene3D" id="1.20.1560.10">
    <property type="entry name" value="ABC transporter type 1, transmembrane domain"/>
    <property type="match status" value="1"/>
</dbReference>
<dbReference type="EMBL" id="DWUX01000069">
    <property type="protein sequence ID" value="HJD39116.1"/>
    <property type="molecule type" value="Genomic_DNA"/>
</dbReference>
<dbReference type="GO" id="GO:0016887">
    <property type="term" value="F:ATP hydrolysis activity"/>
    <property type="evidence" value="ECO:0007669"/>
    <property type="project" value="InterPro"/>
</dbReference>
<keyword evidence="3 8" id="KW-0812">Transmembrane</keyword>
<keyword evidence="6 8" id="KW-1133">Transmembrane helix</keyword>
<dbReference type="InterPro" id="IPR036640">
    <property type="entry name" value="ABC1_TM_sf"/>
</dbReference>
<dbReference type="Gene3D" id="3.40.50.300">
    <property type="entry name" value="P-loop containing nucleotide triphosphate hydrolases"/>
    <property type="match status" value="1"/>
</dbReference>
<comment type="subcellular location">
    <subcellularLocation>
        <location evidence="1">Cell membrane</location>
        <topology evidence="1">Multi-pass membrane protein</topology>
    </subcellularLocation>
</comment>
<dbReference type="CDD" id="cd03254">
    <property type="entry name" value="ABCC_Glucan_exporter_like"/>
    <property type="match status" value="1"/>
</dbReference>
<dbReference type="SUPFAM" id="SSF90123">
    <property type="entry name" value="ABC transporter transmembrane region"/>
    <property type="match status" value="1"/>
</dbReference>
<dbReference type="PROSITE" id="PS50893">
    <property type="entry name" value="ABC_TRANSPORTER_2"/>
    <property type="match status" value="1"/>
</dbReference>
<dbReference type="PANTHER" id="PTHR43394">
    <property type="entry name" value="ATP-DEPENDENT PERMEASE MDL1, MITOCHONDRIAL"/>
    <property type="match status" value="1"/>
</dbReference>
<feature type="transmembrane region" description="Helical" evidence="8">
    <location>
        <begin position="76"/>
        <end position="97"/>
    </location>
</feature>
<accession>A0A9D2R983</accession>
<dbReference type="InterPro" id="IPR011527">
    <property type="entry name" value="ABC1_TM_dom"/>
</dbReference>
<evidence type="ECO:0000256" key="1">
    <source>
        <dbReference type="ARBA" id="ARBA00004651"/>
    </source>
</evidence>